<reference evidence="1 2" key="1">
    <citation type="submission" date="2022-10" db="EMBL/GenBank/DDBJ databases">
        <title>The complete genomes of actinobacterial strains from the NBC collection.</title>
        <authorList>
            <person name="Joergensen T.S."/>
            <person name="Alvarez Arevalo M."/>
            <person name="Sterndorff E.B."/>
            <person name="Faurdal D."/>
            <person name="Vuksanovic O."/>
            <person name="Mourched A.-S."/>
            <person name="Charusanti P."/>
            <person name="Shaw S."/>
            <person name="Blin K."/>
            <person name="Weber T."/>
        </authorList>
    </citation>
    <scope>NUCLEOTIDE SEQUENCE [LARGE SCALE GENOMIC DNA]</scope>
    <source>
        <strain evidence="1 2">NBC_01247</strain>
    </source>
</reference>
<sequence length="82" mass="8797">MRENLPQRVYIARVVIELEATGRGPDGWLLEDKDRAGGSALRAVLVWAPGSLDREDDLAPGAGLVLIVSWDGEGGWSLRLGG</sequence>
<dbReference type="RefSeq" id="WP_329493934.1">
    <property type="nucleotide sequence ID" value="NZ_CP108460.1"/>
</dbReference>
<dbReference type="Proteomes" id="UP001432014">
    <property type="component" value="Chromosome"/>
</dbReference>
<dbReference type="EMBL" id="CP108482">
    <property type="protein sequence ID" value="WUS59970.1"/>
    <property type="molecule type" value="Genomic_DNA"/>
</dbReference>
<evidence type="ECO:0000313" key="2">
    <source>
        <dbReference type="Proteomes" id="UP001432014"/>
    </source>
</evidence>
<name>A0ABZ1WH12_9ACTN</name>
<proteinExistence type="predicted"/>
<organism evidence="1 2">
    <name type="scientific">Kitasatospora herbaricolor</name>
    <dbReference type="NCBI Taxonomy" id="68217"/>
    <lineage>
        <taxon>Bacteria</taxon>
        <taxon>Bacillati</taxon>
        <taxon>Actinomycetota</taxon>
        <taxon>Actinomycetes</taxon>
        <taxon>Kitasatosporales</taxon>
        <taxon>Streptomycetaceae</taxon>
        <taxon>Kitasatospora</taxon>
    </lineage>
</organism>
<gene>
    <name evidence="1" type="ORF">OG469_33445</name>
</gene>
<protein>
    <submittedName>
        <fullName evidence="1">Uncharacterized protein</fullName>
    </submittedName>
</protein>
<keyword evidence="2" id="KW-1185">Reference proteome</keyword>
<accession>A0ABZ1WH12</accession>
<evidence type="ECO:0000313" key="1">
    <source>
        <dbReference type="EMBL" id="WUS59970.1"/>
    </source>
</evidence>